<dbReference type="InterPro" id="IPR036513">
    <property type="entry name" value="STAS_dom_sf"/>
</dbReference>
<dbReference type="NCBIfam" id="TIGR00377">
    <property type="entry name" value="ant_ant_sig"/>
    <property type="match status" value="1"/>
</dbReference>
<comment type="similarity">
    <text evidence="1 2">Belongs to the anti-sigma-factor antagonist family.</text>
</comment>
<dbReference type="Proteomes" id="UP001499930">
    <property type="component" value="Unassembled WGS sequence"/>
</dbReference>
<dbReference type="PANTHER" id="PTHR33495:SF2">
    <property type="entry name" value="ANTI-SIGMA FACTOR ANTAGONIST TM_1081-RELATED"/>
    <property type="match status" value="1"/>
</dbReference>
<evidence type="ECO:0000256" key="2">
    <source>
        <dbReference type="RuleBase" id="RU003749"/>
    </source>
</evidence>
<reference evidence="5" key="1">
    <citation type="journal article" date="2019" name="Int. J. Syst. Evol. Microbiol.">
        <title>The Global Catalogue of Microorganisms (GCM) 10K type strain sequencing project: providing services to taxonomists for standard genome sequencing and annotation.</title>
        <authorList>
            <consortium name="The Broad Institute Genomics Platform"/>
            <consortium name="The Broad Institute Genome Sequencing Center for Infectious Disease"/>
            <person name="Wu L."/>
            <person name="Ma J."/>
        </authorList>
    </citation>
    <scope>NUCLEOTIDE SEQUENCE [LARGE SCALE GENOMIC DNA]</scope>
    <source>
        <strain evidence="5">JCM 3106</strain>
    </source>
</reference>
<sequence length="125" mass="13810">MSRAEEEATRFRVRADRHGRVTALHAVGALDYASSPLLKREADAALGAMDHPRLVIDLSEVTFCDSTGYGVLMYALTRVRRLAGSLVLVGTSAVMRNRLNRLGVAELFETRRTVEEAMETFPEAT</sequence>
<proteinExistence type="inferred from homology"/>
<feature type="domain" description="STAS" evidence="3">
    <location>
        <begin position="11"/>
        <end position="121"/>
    </location>
</feature>
<accession>A0ABP6KIE2</accession>
<keyword evidence="5" id="KW-1185">Reference proteome</keyword>
<evidence type="ECO:0000313" key="4">
    <source>
        <dbReference type="EMBL" id="GAA3007858.1"/>
    </source>
</evidence>
<dbReference type="EMBL" id="BAAAWD010000007">
    <property type="protein sequence ID" value="GAA3007858.1"/>
    <property type="molecule type" value="Genomic_DNA"/>
</dbReference>
<dbReference type="SUPFAM" id="SSF52091">
    <property type="entry name" value="SpoIIaa-like"/>
    <property type="match status" value="1"/>
</dbReference>
<name>A0ABP6KIE2_9ACTN</name>
<dbReference type="InterPro" id="IPR003658">
    <property type="entry name" value="Anti-sigma_ant"/>
</dbReference>
<gene>
    <name evidence="4" type="ORF">GCM10017559_32640</name>
</gene>
<evidence type="ECO:0000313" key="5">
    <source>
        <dbReference type="Proteomes" id="UP001499930"/>
    </source>
</evidence>
<organism evidence="4 5">
    <name type="scientific">Streptosporangium longisporum</name>
    <dbReference type="NCBI Taxonomy" id="46187"/>
    <lineage>
        <taxon>Bacteria</taxon>
        <taxon>Bacillati</taxon>
        <taxon>Actinomycetota</taxon>
        <taxon>Actinomycetes</taxon>
        <taxon>Streptosporangiales</taxon>
        <taxon>Streptosporangiaceae</taxon>
        <taxon>Streptosporangium</taxon>
    </lineage>
</organism>
<dbReference type="CDD" id="cd07043">
    <property type="entry name" value="STAS_anti-anti-sigma_factors"/>
    <property type="match status" value="1"/>
</dbReference>
<evidence type="ECO:0000256" key="1">
    <source>
        <dbReference type="ARBA" id="ARBA00009013"/>
    </source>
</evidence>
<comment type="caution">
    <text evidence="4">The sequence shown here is derived from an EMBL/GenBank/DDBJ whole genome shotgun (WGS) entry which is preliminary data.</text>
</comment>
<dbReference type="PANTHER" id="PTHR33495">
    <property type="entry name" value="ANTI-SIGMA FACTOR ANTAGONIST TM_1081-RELATED-RELATED"/>
    <property type="match status" value="1"/>
</dbReference>
<dbReference type="PROSITE" id="PS50801">
    <property type="entry name" value="STAS"/>
    <property type="match status" value="1"/>
</dbReference>
<dbReference type="Gene3D" id="3.30.750.24">
    <property type="entry name" value="STAS domain"/>
    <property type="match status" value="1"/>
</dbReference>
<protein>
    <recommendedName>
        <fullName evidence="2">Anti-sigma factor antagonist</fullName>
    </recommendedName>
</protein>
<evidence type="ECO:0000259" key="3">
    <source>
        <dbReference type="PROSITE" id="PS50801"/>
    </source>
</evidence>
<dbReference type="InterPro" id="IPR002645">
    <property type="entry name" value="STAS_dom"/>
</dbReference>
<dbReference type="RefSeq" id="WP_344895194.1">
    <property type="nucleotide sequence ID" value="NZ_BAAAWD010000007.1"/>
</dbReference>
<dbReference type="Pfam" id="PF01740">
    <property type="entry name" value="STAS"/>
    <property type="match status" value="1"/>
</dbReference>